<reference evidence="2" key="1">
    <citation type="submission" date="2016-10" db="EMBL/GenBank/DDBJ databases">
        <authorList>
            <person name="Varghese N."/>
            <person name="Submissions S."/>
        </authorList>
    </citation>
    <scope>NUCLEOTIDE SEQUENCE [LARGE SCALE GENOMIC DNA]</scope>
    <source>
        <strain evidence="2">CGMCC 4.578</strain>
    </source>
</reference>
<evidence type="ECO:0000313" key="2">
    <source>
        <dbReference type="Proteomes" id="UP000199028"/>
    </source>
</evidence>
<dbReference type="OrthoDB" id="9861295at2"/>
<dbReference type="EMBL" id="FOFT01000012">
    <property type="protein sequence ID" value="SES36366.1"/>
    <property type="molecule type" value="Genomic_DNA"/>
</dbReference>
<sequence>MIAAAEDVEQTVVLSAVGNQQANSNGSKIAAGWFQHYLHLVDRVFPRTLVTRDGRTVQFAACKFAVRPPIPDVMQPAWPHCPVCWPCRAGHWFVWKYLPHGVVPRCIRSGCDRDETDVRDPVTGGYLPCIGHDAGRN</sequence>
<gene>
    <name evidence="1" type="ORF">SAMN05216195_112149</name>
</gene>
<organism evidence="1 2">
    <name type="scientific">Lentzea flaviverrucosa</name>
    <dbReference type="NCBI Taxonomy" id="200379"/>
    <lineage>
        <taxon>Bacteria</taxon>
        <taxon>Bacillati</taxon>
        <taxon>Actinomycetota</taxon>
        <taxon>Actinomycetes</taxon>
        <taxon>Pseudonocardiales</taxon>
        <taxon>Pseudonocardiaceae</taxon>
        <taxon>Lentzea</taxon>
    </lineage>
</organism>
<dbReference type="Proteomes" id="UP000199028">
    <property type="component" value="Unassembled WGS sequence"/>
</dbReference>
<protein>
    <submittedName>
        <fullName evidence="1">Uncharacterized protein</fullName>
    </submittedName>
</protein>
<name>A0A1H9WR00_9PSEU</name>
<dbReference type="AlphaFoldDB" id="A0A1H9WR00"/>
<evidence type="ECO:0000313" key="1">
    <source>
        <dbReference type="EMBL" id="SES36366.1"/>
    </source>
</evidence>
<keyword evidence="2" id="KW-1185">Reference proteome</keyword>
<accession>A0A1H9WR00</accession>
<dbReference type="RefSeq" id="WP_143086858.1">
    <property type="nucleotide sequence ID" value="NZ_FOFT01000012.1"/>
</dbReference>
<proteinExistence type="predicted"/>